<dbReference type="SUPFAM" id="SSF52788">
    <property type="entry name" value="Phosphotyrosine protein phosphatases I"/>
    <property type="match status" value="1"/>
</dbReference>
<dbReference type="Pfam" id="PF01451">
    <property type="entry name" value="LMWPc"/>
    <property type="match status" value="1"/>
</dbReference>
<evidence type="ECO:0000256" key="2">
    <source>
        <dbReference type="ARBA" id="ARBA00011063"/>
    </source>
</evidence>
<dbReference type="InterPro" id="IPR050438">
    <property type="entry name" value="LMW_PTPase"/>
</dbReference>
<reference evidence="8" key="1">
    <citation type="journal article" date="2021" name="Mol. Ecol. Resour.">
        <title>Phylogenomic analyses of the genus Drosophila reveals genomic signals of climate adaptation.</title>
        <authorList>
            <person name="Li F."/>
            <person name="Rane R.V."/>
            <person name="Luria V."/>
            <person name="Xiong Z."/>
            <person name="Chen J."/>
            <person name="Li Z."/>
            <person name="Catullo R.A."/>
            <person name="Griffin P.C."/>
            <person name="Schiffer M."/>
            <person name="Pearce S."/>
            <person name="Lee S.F."/>
            <person name="McElroy K."/>
            <person name="Stocker A."/>
            <person name="Shirriffs J."/>
            <person name="Cockerell F."/>
            <person name="Coppin C."/>
            <person name="Sgro C.M."/>
            <person name="Karger A."/>
            <person name="Cain J.W."/>
            <person name="Weber J.A."/>
            <person name="Santpere G."/>
            <person name="Kirschner M.W."/>
            <person name="Hoffmann A.A."/>
            <person name="Oakeshott J.G."/>
            <person name="Zhang G."/>
        </authorList>
    </citation>
    <scope>NUCLEOTIDE SEQUENCE</scope>
    <source>
        <strain evidence="8">BGI-SZ-2011g</strain>
    </source>
</reference>
<dbReference type="CDD" id="cd16343">
    <property type="entry name" value="LMWPTP"/>
    <property type="match status" value="1"/>
</dbReference>
<evidence type="ECO:0000259" key="7">
    <source>
        <dbReference type="SMART" id="SM00226"/>
    </source>
</evidence>
<dbReference type="PANTHER" id="PTHR11717">
    <property type="entry name" value="LOW MOLECULAR WEIGHT PROTEIN TYROSINE PHOSPHATASE"/>
    <property type="match status" value="1"/>
</dbReference>
<evidence type="ECO:0000313" key="8">
    <source>
        <dbReference type="EMBL" id="KAH8360123.1"/>
    </source>
</evidence>
<dbReference type="AlphaFoldDB" id="A0AAD4JUY7"/>
<dbReference type="InterPro" id="IPR017867">
    <property type="entry name" value="Tyr_phospatase_low_mol_wt"/>
</dbReference>
<evidence type="ECO:0000313" key="9">
    <source>
        <dbReference type="Proteomes" id="UP001200034"/>
    </source>
</evidence>
<comment type="subcellular location">
    <subcellularLocation>
        <location evidence="1">Cytoplasm</location>
    </subcellularLocation>
</comment>
<dbReference type="GO" id="GO:0004725">
    <property type="term" value="F:protein tyrosine phosphatase activity"/>
    <property type="evidence" value="ECO:0007669"/>
    <property type="project" value="InterPro"/>
</dbReference>
<comment type="similarity">
    <text evidence="2">Belongs to the low molecular weight phosphotyrosine protein phosphatase family.</text>
</comment>
<dbReference type="InterPro" id="IPR023485">
    <property type="entry name" value="Ptyr_pPase"/>
</dbReference>
<keyword evidence="3" id="KW-0963">Cytoplasm</keyword>
<dbReference type="EMBL" id="JAJJHW010003409">
    <property type="protein sequence ID" value="KAH8360123.1"/>
    <property type="molecule type" value="Genomic_DNA"/>
</dbReference>
<comment type="caution">
    <text evidence="8">The sequence shown here is derived from an EMBL/GenBank/DDBJ whole genome shotgun (WGS) entry which is preliminary data.</text>
</comment>
<feature type="active site" evidence="6">
    <location>
        <position position="4"/>
    </location>
</feature>
<dbReference type="Proteomes" id="UP001200034">
    <property type="component" value="Unassembled WGS sequence"/>
</dbReference>
<keyword evidence="5" id="KW-0904">Protein phosphatase</keyword>
<protein>
    <recommendedName>
        <fullName evidence="7">Phosphotyrosine protein phosphatase I domain-containing protein</fullName>
    </recommendedName>
</protein>
<accession>A0AAD4JUY7</accession>
<feature type="non-terminal residue" evidence="8">
    <location>
        <position position="149"/>
    </location>
</feature>
<keyword evidence="9" id="KW-1185">Reference proteome</keyword>
<feature type="non-terminal residue" evidence="8">
    <location>
        <position position="1"/>
    </location>
</feature>
<dbReference type="InterPro" id="IPR036196">
    <property type="entry name" value="Ptyr_pPase_sf"/>
</dbReference>
<feature type="active site" description="Proton donor" evidence="6">
    <location>
        <position position="115"/>
    </location>
</feature>
<name>A0AAD4JUY7_9MUSC</name>
<evidence type="ECO:0000256" key="6">
    <source>
        <dbReference type="PIRSR" id="PIRSR617867-1"/>
    </source>
</evidence>
<dbReference type="FunFam" id="3.40.50.2300:FF:000105">
    <property type="entry name" value="Low molecular weight phosphotyrosine protein"/>
    <property type="match status" value="1"/>
</dbReference>
<evidence type="ECO:0000256" key="4">
    <source>
        <dbReference type="ARBA" id="ARBA00022801"/>
    </source>
</evidence>
<dbReference type="PANTHER" id="PTHR11717:SF7">
    <property type="entry name" value="LOW MOLECULAR WEIGHT PHOSPHOTYROSINE PROTEIN PHOSPHATASE"/>
    <property type="match status" value="1"/>
</dbReference>
<dbReference type="PRINTS" id="PR00719">
    <property type="entry name" value="LMWPTPASE"/>
</dbReference>
<organism evidence="8 9">
    <name type="scientific">Drosophila rubida</name>
    <dbReference type="NCBI Taxonomy" id="30044"/>
    <lineage>
        <taxon>Eukaryota</taxon>
        <taxon>Metazoa</taxon>
        <taxon>Ecdysozoa</taxon>
        <taxon>Arthropoda</taxon>
        <taxon>Hexapoda</taxon>
        <taxon>Insecta</taxon>
        <taxon>Pterygota</taxon>
        <taxon>Neoptera</taxon>
        <taxon>Endopterygota</taxon>
        <taxon>Diptera</taxon>
        <taxon>Brachycera</taxon>
        <taxon>Muscomorpha</taxon>
        <taxon>Ephydroidea</taxon>
        <taxon>Drosophilidae</taxon>
        <taxon>Drosophila</taxon>
    </lineage>
</organism>
<dbReference type="SMART" id="SM00226">
    <property type="entry name" value="LMWPc"/>
    <property type="match status" value="1"/>
</dbReference>
<proteinExistence type="inferred from homology"/>
<dbReference type="GO" id="GO:0005737">
    <property type="term" value="C:cytoplasm"/>
    <property type="evidence" value="ECO:0007669"/>
    <property type="project" value="UniProtKB-SubCell"/>
</dbReference>
<gene>
    <name evidence="8" type="ORF">KR093_010869</name>
</gene>
<evidence type="ECO:0000256" key="1">
    <source>
        <dbReference type="ARBA" id="ARBA00004496"/>
    </source>
</evidence>
<sequence>NISRSAMAEAVLGDIIRKSGLQSEWQVDSAAIEGWHLGEKPDPRALNVLGHHKIKYNACARRLDIDDFEKFDYILGMDQSNMASLKLLKPHHSNSKLLLLSDFLFGFQTNRVIEDPYYDIGEASFEKIYEQCNYACSNFLKQARHNEII</sequence>
<evidence type="ECO:0000256" key="5">
    <source>
        <dbReference type="ARBA" id="ARBA00022912"/>
    </source>
</evidence>
<dbReference type="Gene3D" id="3.40.50.2300">
    <property type="match status" value="1"/>
</dbReference>
<feature type="domain" description="Phosphotyrosine protein phosphatase I" evidence="7">
    <location>
        <begin position="1"/>
        <end position="142"/>
    </location>
</feature>
<evidence type="ECO:0000256" key="3">
    <source>
        <dbReference type="ARBA" id="ARBA00022490"/>
    </source>
</evidence>
<keyword evidence="4" id="KW-0378">Hydrolase</keyword>